<dbReference type="HOGENOM" id="CLU_598723_0_0_1"/>
<dbReference type="AlphaFoldDB" id="D8QEY4"/>
<reference evidence="2 3" key="1">
    <citation type="journal article" date="2010" name="Nat. Biotechnol.">
        <title>Genome sequence of the model mushroom Schizophyllum commune.</title>
        <authorList>
            <person name="Ohm R.A."/>
            <person name="de Jong J.F."/>
            <person name="Lugones L.G."/>
            <person name="Aerts A."/>
            <person name="Kothe E."/>
            <person name="Stajich J.E."/>
            <person name="de Vries R.P."/>
            <person name="Record E."/>
            <person name="Levasseur A."/>
            <person name="Baker S.E."/>
            <person name="Bartholomew K.A."/>
            <person name="Coutinho P.M."/>
            <person name="Erdmann S."/>
            <person name="Fowler T.J."/>
            <person name="Gathman A.C."/>
            <person name="Lombard V."/>
            <person name="Henrissat B."/>
            <person name="Knabe N."/>
            <person name="Kuees U."/>
            <person name="Lilly W.W."/>
            <person name="Lindquist E."/>
            <person name="Lucas S."/>
            <person name="Magnuson J.K."/>
            <person name="Piumi F."/>
            <person name="Raudaskoski M."/>
            <person name="Salamov A."/>
            <person name="Schmutz J."/>
            <person name="Schwarze F.W.M.R."/>
            <person name="vanKuyk P.A."/>
            <person name="Horton J.S."/>
            <person name="Grigoriev I.V."/>
            <person name="Woesten H.A.B."/>
        </authorList>
    </citation>
    <scope>NUCLEOTIDE SEQUENCE [LARGE SCALE GENOMIC DNA]</scope>
    <source>
        <strain evidence="3">H4-8 / FGSC 9210</strain>
    </source>
</reference>
<dbReference type="VEuPathDB" id="FungiDB:SCHCODRAFT_02692158"/>
<dbReference type="Proteomes" id="UP000007431">
    <property type="component" value="Unassembled WGS sequence"/>
</dbReference>
<dbReference type="InterPro" id="IPR001810">
    <property type="entry name" value="F-box_dom"/>
</dbReference>
<evidence type="ECO:0000259" key="1">
    <source>
        <dbReference type="Pfam" id="PF00646"/>
    </source>
</evidence>
<dbReference type="SUPFAM" id="SSF81383">
    <property type="entry name" value="F-box domain"/>
    <property type="match status" value="1"/>
</dbReference>
<dbReference type="Pfam" id="PF00646">
    <property type="entry name" value="F-box"/>
    <property type="match status" value="1"/>
</dbReference>
<evidence type="ECO:0000313" key="2">
    <source>
        <dbReference type="EMBL" id="EFI93319.1"/>
    </source>
</evidence>
<name>D8QEY4_SCHCM</name>
<proteinExistence type="predicted"/>
<feature type="domain" description="F-box" evidence="1">
    <location>
        <begin position="12"/>
        <end position="50"/>
    </location>
</feature>
<organism evidence="3">
    <name type="scientific">Schizophyllum commune (strain H4-8 / FGSC 9210)</name>
    <name type="common">Split gill fungus</name>
    <dbReference type="NCBI Taxonomy" id="578458"/>
    <lineage>
        <taxon>Eukaryota</taxon>
        <taxon>Fungi</taxon>
        <taxon>Dikarya</taxon>
        <taxon>Basidiomycota</taxon>
        <taxon>Agaricomycotina</taxon>
        <taxon>Agaricomycetes</taxon>
        <taxon>Agaricomycetidae</taxon>
        <taxon>Agaricales</taxon>
        <taxon>Schizophyllaceae</taxon>
        <taxon>Schizophyllum</taxon>
    </lineage>
</organism>
<protein>
    <recommendedName>
        <fullName evidence="1">F-box domain-containing protein</fullName>
    </recommendedName>
</protein>
<dbReference type="EMBL" id="GL377311">
    <property type="protein sequence ID" value="EFI93319.1"/>
    <property type="molecule type" value="Genomic_DNA"/>
</dbReference>
<dbReference type="InParanoid" id="D8QEY4"/>
<keyword evidence="3" id="KW-1185">Reference proteome</keyword>
<gene>
    <name evidence="2" type="ORF">SCHCODRAFT_237267</name>
</gene>
<evidence type="ECO:0000313" key="3">
    <source>
        <dbReference type="Proteomes" id="UP000007431"/>
    </source>
</evidence>
<sequence length="457" mass="50696">MAFQQSPSLAVLSPSILINLMHLMDPLDIIRLRQTCKTLYSATKKRAVWVDQMKTRSSKTTRRRASLASPDSAPDDEFRSVCLVPGGRFLLCCSLHNIYIYYLDVGGTSERKVALILARPIKSLLALSAHPEGCDYDFEIRECYRAEKEDIFRFISVMKPHTYLNERFSVRAKEVHPGAIIHLCEVAVPEDGEAGLKILARLADDLLDSHTLDIHAVTADLVVVSAGNKVVLWRHRQGTVAIWWAFEHRLGSLNGVFVVGAHALAVCEFSQAVIFRIPEFLPLGPGDALPVPEWNAEPVYSINVDLEYPDNYATPRPWYHVPSSLPAWDFFAGDMTVRWSRDSYVAHLTYVPCMDDNHVILAHRPYTQLVYAAYAYPEADPMQGAGADEAGSTTTYGVLTAKDPTSDGANDVGSFSLCAASGRVAYVNVMRDGLMSSAIGTIRKGSKKITVVDYLRQ</sequence>
<dbReference type="InterPro" id="IPR036047">
    <property type="entry name" value="F-box-like_dom_sf"/>
</dbReference>
<accession>D8QEY4</accession>